<dbReference type="EMBL" id="SRLO01011298">
    <property type="protein sequence ID" value="TNN25946.1"/>
    <property type="molecule type" value="Genomic_DNA"/>
</dbReference>
<organism evidence="1 2">
    <name type="scientific">Liparis tanakae</name>
    <name type="common">Tanaka's snailfish</name>
    <dbReference type="NCBI Taxonomy" id="230148"/>
    <lineage>
        <taxon>Eukaryota</taxon>
        <taxon>Metazoa</taxon>
        <taxon>Chordata</taxon>
        <taxon>Craniata</taxon>
        <taxon>Vertebrata</taxon>
        <taxon>Euteleostomi</taxon>
        <taxon>Actinopterygii</taxon>
        <taxon>Neopterygii</taxon>
        <taxon>Teleostei</taxon>
        <taxon>Neoteleostei</taxon>
        <taxon>Acanthomorphata</taxon>
        <taxon>Eupercaria</taxon>
        <taxon>Perciformes</taxon>
        <taxon>Cottioidei</taxon>
        <taxon>Cottales</taxon>
        <taxon>Liparidae</taxon>
        <taxon>Liparis</taxon>
    </lineage>
</organism>
<accession>A0A4Z2EAT1</accession>
<dbReference type="Proteomes" id="UP000314294">
    <property type="component" value="Unassembled WGS sequence"/>
</dbReference>
<name>A0A4Z2EAT1_9TELE</name>
<evidence type="ECO:0000313" key="2">
    <source>
        <dbReference type="Proteomes" id="UP000314294"/>
    </source>
</evidence>
<proteinExistence type="predicted"/>
<evidence type="ECO:0000313" key="1">
    <source>
        <dbReference type="EMBL" id="TNN25946.1"/>
    </source>
</evidence>
<gene>
    <name evidence="1" type="ORF">EYF80_063918</name>
</gene>
<reference evidence="1 2" key="1">
    <citation type="submission" date="2019-03" db="EMBL/GenBank/DDBJ databases">
        <title>First draft genome of Liparis tanakae, snailfish: a comprehensive survey of snailfish specific genes.</title>
        <authorList>
            <person name="Kim W."/>
            <person name="Song I."/>
            <person name="Jeong J.-H."/>
            <person name="Kim D."/>
            <person name="Kim S."/>
            <person name="Ryu S."/>
            <person name="Song J.Y."/>
            <person name="Lee S.K."/>
        </authorList>
    </citation>
    <scope>NUCLEOTIDE SEQUENCE [LARGE SCALE GENOMIC DNA]</scope>
    <source>
        <tissue evidence="1">Muscle</tissue>
    </source>
</reference>
<keyword evidence="2" id="KW-1185">Reference proteome</keyword>
<protein>
    <submittedName>
        <fullName evidence="1">Uncharacterized protein</fullName>
    </submittedName>
</protein>
<comment type="caution">
    <text evidence="1">The sequence shown here is derived from an EMBL/GenBank/DDBJ whole genome shotgun (WGS) entry which is preliminary data.</text>
</comment>
<sequence>MLRWIGAHDE</sequence>